<comment type="caution">
    <text evidence="1">The sequence shown here is derived from an EMBL/GenBank/DDBJ whole genome shotgun (WGS) entry which is preliminary data.</text>
</comment>
<dbReference type="Proteomes" id="UP000789739">
    <property type="component" value="Unassembled WGS sequence"/>
</dbReference>
<gene>
    <name evidence="1" type="ORF">PBRASI_LOCUS11282</name>
</gene>
<feature type="non-terminal residue" evidence="1">
    <location>
        <position position="1"/>
    </location>
</feature>
<accession>A0A9N9E9H9</accession>
<sequence length="43" mass="4836">SGLEGQKSELKKLALTKIIKDTPTVRDWVWVPKSIAEWEAIGL</sequence>
<name>A0A9N9E9H9_9GLOM</name>
<evidence type="ECO:0000313" key="2">
    <source>
        <dbReference type="Proteomes" id="UP000789739"/>
    </source>
</evidence>
<organism evidence="1 2">
    <name type="scientific">Paraglomus brasilianum</name>
    <dbReference type="NCBI Taxonomy" id="144538"/>
    <lineage>
        <taxon>Eukaryota</taxon>
        <taxon>Fungi</taxon>
        <taxon>Fungi incertae sedis</taxon>
        <taxon>Mucoromycota</taxon>
        <taxon>Glomeromycotina</taxon>
        <taxon>Glomeromycetes</taxon>
        <taxon>Paraglomerales</taxon>
        <taxon>Paraglomeraceae</taxon>
        <taxon>Paraglomus</taxon>
    </lineage>
</organism>
<dbReference type="EMBL" id="CAJVPI010004881">
    <property type="protein sequence ID" value="CAG8670622.1"/>
    <property type="molecule type" value="Genomic_DNA"/>
</dbReference>
<proteinExistence type="predicted"/>
<dbReference type="OrthoDB" id="2407081at2759"/>
<dbReference type="AlphaFoldDB" id="A0A9N9E9H9"/>
<keyword evidence="2" id="KW-1185">Reference proteome</keyword>
<reference evidence="1" key="1">
    <citation type="submission" date="2021-06" db="EMBL/GenBank/DDBJ databases">
        <authorList>
            <person name="Kallberg Y."/>
            <person name="Tangrot J."/>
            <person name="Rosling A."/>
        </authorList>
    </citation>
    <scope>NUCLEOTIDE SEQUENCE</scope>
    <source>
        <strain evidence="1">BR232B</strain>
    </source>
</reference>
<evidence type="ECO:0000313" key="1">
    <source>
        <dbReference type="EMBL" id="CAG8670622.1"/>
    </source>
</evidence>
<protein>
    <submittedName>
        <fullName evidence="1">7840_t:CDS:1</fullName>
    </submittedName>
</protein>